<evidence type="ECO:0000256" key="1">
    <source>
        <dbReference type="ARBA" id="ARBA00022737"/>
    </source>
</evidence>
<dbReference type="AlphaFoldDB" id="A0A0G4GVM9"/>
<gene>
    <name evidence="4" type="ORF">Cvel_23552.t1.CR2</name>
</gene>
<dbReference type="Gene3D" id="1.25.40.20">
    <property type="entry name" value="Ankyrin repeat-containing domain"/>
    <property type="match status" value="4"/>
</dbReference>
<name>A0A0G4GVM9_9ALVE</name>
<feature type="repeat" description="ANK" evidence="3">
    <location>
        <begin position="86"/>
        <end position="124"/>
    </location>
</feature>
<dbReference type="Pfam" id="PF12796">
    <property type="entry name" value="Ank_2"/>
    <property type="match status" value="3"/>
</dbReference>
<keyword evidence="2 3" id="KW-0040">ANK repeat</keyword>
<feature type="repeat" description="ANK" evidence="3">
    <location>
        <begin position="330"/>
        <end position="362"/>
    </location>
</feature>
<dbReference type="SMART" id="SM00248">
    <property type="entry name" value="ANK"/>
    <property type="match status" value="11"/>
</dbReference>
<feature type="repeat" description="ANK" evidence="3">
    <location>
        <begin position="363"/>
        <end position="397"/>
    </location>
</feature>
<evidence type="ECO:0000256" key="3">
    <source>
        <dbReference type="PROSITE-ProRule" id="PRU00023"/>
    </source>
</evidence>
<dbReference type="PROSITE" id="PS50297">
    <property type="entry name" value="ANK_REP_REGION"/>
    <property type="match status" value="5"/>
</dbReference>
<protein>
    <submittedName>
        <fullName evidence="4">Uncharacterized protein</fullName>
    </submittedName>
</protein>
<dbReference type="SUPFAM" id="SSF48403">
    <property type="entry name" value="Ankyrin repeat"/>
    <property type="match status" value="2"/>
</dbReference>
<dbReference type="VEuPathDB" id="CryptoDB:Cvel_23552"/>
<evidence type="ECO:0000256" key="2">
    <source>
        <dbReference type="ARBA" id="ARBA00023043"/>
    </source>
</evidence>
<reference evidence="4" key="1">
    <citation type="submission" date="2014-11" db="EMBL/GenBank/DDBJ databases">
        <authorList>
            <person name="Otto D Thomas"/>
            <person name="Naeem Raeece"/>
        </authorList>
    </citation>
    <scope>NUCLEOTIDE SEQUENCE</scope>
</reference>
<evidence type="ECO:0000313" key="4">
    <source>
        <dbReference type="EMBL" id="CEM34876.1"/>
    </source>
</evidence>
<dbReference type="InterPro" id="IPR036770">
    <property type="entry name" value="Ankyrin_rpt-contain_sf"/>
</dbReference>
<keyword evidence="1" id="KW-0677">Repeat</keyword>
<feature type="repeat" description="ANK" evidence="3">
    <location>
        <begin position="430"/>
        <end position="464"/>
    </location>
</feature>
<dbReference type="PhylomeDB" id="A0A0G4GVM9"/>
<proteinExistence type="predicted"/>
<feature type="repeat" description="ANK" evidence="3">
    <location>
        <begin position="125"/>
        <end position="159"/>
    </location>
</feature>
<organism evidence="4">
    <name type="scientific">Chromera velia CCMP2878</name>
    <dbReference type="NCBI Taxonomy" id="1169474"/>
    <lineage>
        <taxon>Eukaryota</taxon>
        <taxon>Sar</taxon>
        <taxon>Alveolata</taxon>
        <taxon>Colpodellida</taxon>
        <taxon>Chromeraceae</taxon>
        <taxon>Chromera</taxon>
    </lineage>
</organism>
<accession>A0A0G4GVM9</accession>
<feature type="repeat" description="ANK" evidence="3">
    <location>
        <begin position="295"/>
        <end position="329"/>
    </location>
</feature>
<dbReference type="InterPro" id="IPR002110">
    <property type="entry name" value="Ankyrin_rpt"/>
</dbReference>
<dbReference type="PANTHER" id="PTHR24126:SF14">
    <property type="entry name" value="ANK_REP_REGION DOMAIN-CONTAINING PROTEIN"/>
    <property type="match status" value="1"/>
</dbReference>
<sequence>MAEAYEVSQKPDLWKKLEKAAQTWRGTKEDKDNLKALFRKFLPGKGVGGELLHFVFSLVLTRSKVSVGFLPWILKHMVDMKAADENGLTALHKAVLVTRAEPDADVDLLELLLNEGADVEMVDMWGRTALHSALTRQPPSPKIVKMLLECGVDVNRPDEDGVTALHKAVLGPPAIVKMLIDEGGDVQAVTKAGRGVLDWALAREVQSPEIVKMLLEGGTTENEALMNLWRRKVLHSVVTSRPSPEMVRMLLEAGVNVKAADEDGVTALHEAVLGPPAIVKMLLDAGADAKAVEKNGLTVLHSALTREVPSPEIVKMLLEAGAHVNAVDEDGVSVLHVAVNLATPKIAVMLVNRDADIHAVCKDGMTTLHLAVMRHLPSREIVRMLLWAGVDVKAADKDGVTALHRAVSGPPAIVKMLLDAGADAKAVAKDGRTPLHEAVSAKQISAQTVKMLVEAGADASARDRSYKTAAHIALERRRPDAAGYLKPLETPTYVVRTHTCSQMVVWMHDRLQLVRQGALCPASSDDEEEEAGLWGLPAAAWKEVTGILEELKGGEVDPQNTLRSSPPPSLPPPTVIPEGQAGPTFLSTPSLLAESPQSLTVSCIPSLLENGKRALASTSEVLSRIHAFRDSQMSITQMVQDTNSRRDSAPTGEPVCPFTPECIEQRDKQRRDIQSALHKALSSGASAVRGLRCLVG</sequence>
<dbReference type="PROSITE" id="PS50088">
    <property type="entry name" value="ANK_REPEAT"/>
    <property type="match status" value="6"/>
</dbReference>
<dbReference type="EMBL" id="CDMZ01001592">
    <property type="protein sequence ID" value="CEM34876.1"/>
    <property type="molecule type" value="Genomic_DNA"/>
</dbReference>
<dbReference type="Pfam" id="PF00023">
    <property type="entry name" value="Ank"/>
    <property type="match status" value="2"/>
</dbReference>
<dbReference type="PANTHER" id="PTHR24126">
    <property type="entry name" value="ANKYRIN REPEAT, PH AND SEC7 DOMAIN CONTAINING PROTEIN SECG-RELATED"/>
    <property type="match status" value="1"/>
</dbReference>